<dbReference type="EMBL" id="JAHESC010000012">
    <property type="protein sequence ID" value="MBT1686928.1"/>
    <property type="molecule type" value="Genomic_DNA"/>
</dbReference>
<dbReference type="AlphaFoldDB" id="A0AAP2D7K8"/>
<proteinExistence type="predicted"/>
<gene>
    <name evidence="1" type="ORF">KK078_10185</name>
</gene>
<dbReference type="RefSeq" id="WP_254090164.1">
    <property type="nucleotide sequence ID" value="NZ_JAHESC010000012.1"/>
</dbReference>
<reference evidence="1 2" key="1">
    <citation type="submission" date="2021-05" db="EMBL/GenBank/DDBJ databases">
        <title>A Polyphasic approach of four new species of the genus Ohtaekwangia: Ohtaekwangia histidinii sp. nov., Ohtaekwangia cretensis sp. nov., Ohtaekwangia indiensis sp. nov., Ohtaekwangia reichenbachii sp. nov. from diverse environment.</title>
        <authorList>
            <person name="Octaviana S."/>
        </authorList>
    </citation>
    <scope>NUCLEOTIDE SEQUENCE [LARGE SCALE GENOMIC DNA]</scope>
    <source>
        <strain evidence="1 2">PWU37</strain>
    </source>
</reference>
<comment type="caution">
    <text evidence="1">The sequence shown here is derived from an EMBL/GenBank/DDBJ whole genome shotgun (WGS) entry which is preliminary data.</text>
</comment>
<protein>
    <submittedName>
        <fullName evidence="1">Uncharacterized protein</fullName>
    </submittedName>
</protein>
<evidence type="ECO:0000313" key="1">
    <source>
        <dbReference type="EMBL" id="MBT1686928.1"/>
    </source>
</evidence>
<dbReference type="Proteomes" id="UP001319180">
    <property type="component" value="Unassembled WGS sequence"/>
</dbReference>
<evidence type="ECO:0000313" key="2">
    <source>
        <dbReference type="Proteomes" id="UP001319180"/>
    </source>
</evidence>
<keyword evidence="2" id="KW-1185">Reference proteome</keyword>
<organism evidence="1 2">
    <name type="scientific">Dawidia soli</name>
    <dbReference type="NCBI Taxonomy" id="2782352"/>
    <lineage>
        <taxon>Bacteria</taxon>
        <taxon>Pseudomonadati</taxon>
        <taxon>Bacteroidota</taxon>
        <taxon>Cytophagia</taxon>
        <taxon>Cytophagales</taxon>
        <taxon>Chryseotaleaceae</taxon>
        <taxon>Dawidia</taxon>
    </lineage>
</organism>
<sequence length="76" mass="8379">MDAPITSEINIETGLVLKEIATGKLFVVGERLKFGTDVAGEDTWRIIPANAASADRSPLVLTRNELSERYFAEIEE</sequence>
<accession>A0AAP2D7K8</accession>
<name>A0AAP2D7K8_9BACT</name>